<dbReference type="EMBL" id="JBGBPQ010000008">
    <property type="protein sequence ID" value="KAL1520737.1"/>
    <property type="molecule type" value="Genomic_DNA"/>
</dbReference>
<feature type="region of interest" description="Disordered" evidence="1">
    <location>
        <begin position="1"/>
        <end position="39"/>
    </location>
</feature>
<dbReference type="Pfam" id="PF09495">
    <property type="entry name" value="DUF2462"/>
    <property type="match status" value="1"/>
</dbReference>
<reference evidence="2 3" key="1">
    <citation type="journal article" date="2024" name="Science">
        <title>Giant polyketide synthase enzymes in the biosynthesis of giant marine polyether toxins.</title>
        <authorList>
            <person name="Fallon T.R."/>
            <person name="Shende V.V."/>
            <person name="Wierzbicki I.H."/>
            <person name="Pendleton A.L."/>
            <person name="Watervoot N.F."/>
            <person name="Auber R.P."/>
            <person name="Gonzalez D.J."/>
            <person name="Wisecaver J.H."/>
            <person name="Moore B.S."/>
        </authorList>
    </citation>
    <scope>NUCLEOTIDE SEQUENCE [LARGE SCALE GENOMIC DNA]</scope>
    <source>
        <strain evidence="2 3">12B1</strain>
    </source>
</reference>
<name>A0AB34JHJ0_PRYPA</name>
<evidence type="ECO:0000313" key="2">
    <source>
        <dbReference type="EMBL" id="KAL1520737.1"/>
    </source>
</evidence>
<gene>
    <name evidence="2" type="ORF">AB1Y20_022305</name>
</gene>
<evidence type="ECO:0000256" key="1">
    <source>
        <dbReference type="SAM" id="MobiDB-lite"/>
    </source>
</evidence>
<dbReference type="Proteomes" id="UP001515480">
    <property type="component" value="Unassembled WGS sequence"/>
</dbReference>
<evidence type="ECO:0000313" key="3">
    <source>
        <dbReference type="Proteomes" id="UP001515480"/>
    </source>
</evidence>
<comment type="caution">
    <text evidence="2">The sequence shown here is derived from an EMBL/GenBank/DDBJ whole genome shotgun (WGS) entry which is preliminary data.</text>
</comment>
<protein>
    <submittedName>
        <fullName evidence="2">Uncharacterized protein</fullName>
    </submittedName>
</protein>
<organism evidence="2 3">
    <name type="scientific">Prymnesium parvum</name>
    <name type="common">Toxic golden alga</name>
    <dbReference type="NCBI Taxonomy" id="97485"/>
    <lineage>
        <taxon>Eukaryota</taxon>
        <taxon>Haptista</taxon>
        <taxon>Haptophyta</taxon>
        <taxon>Prymnesiophyceae</taxon>
        <taxon>Prymnesiales</taxon>
        <taxon>Prymnesiaceae</taxon>
        <taxon>Prymnesium</taxon>
    </lineage>
</organism>
<feature type="region of interest" description="Disordered" evidence="1">
    <location>
        <begin position="64"/>
        <end position="102"/>
    </location>
</feature>
<sequence>MAQGNLKLKKAEKKPKPVRGDQQKLHRGRNLQIKPSINKQTTAYAAQQAITKKIVKKIEQTMAARASTDGAGLSVVKADGGEEGKQRPLLKAPVLSQGKKKR</sequence>
<accession>A0AB34JHJ0</accession>
<proteinExistence type="predicted"/>
<feature type="compositionally biased region" description="Basic and acidic residues" evidence="1">
    <location>
        <begin position="14"/>
        <end position="24"/>
    </location>
</feature>
<keyword evidence="3" id="KW-1185">Reference proteome</keyword>
<dbReference type="InterPro" id="IPR019034">
    <property type="entry name" value="UPF0390"/>
</dbReference>
<dbReference type="AlphaFoldDB" id="A0AB34JHJ0"/>